<dbReference type="RefSeq" id="WP_214299406.1">
    <property type="nucleotide sequence ID" value="NZ_JAHDYS010000010.1"/>
</dbReference>
<protein>
    <recommendedName>
        <fullName evidence="5">Lipoprotein</fullName>
    </recommendedName>
</protein>
<evidence type="ECO:0000313" key="4">
    <source>
        <dbReference type="Proteomes" id="UP000784128"/>
    </source>
</evidence>
<evidence type="ECO:0000313" key="3">
    <source>
        <dbReference type="EMBL" id="MBT1072441.1"/>
    </source>
</evidence>
<accession>A0ABS5U9X2</accession>
<organism evidence="3 4">
    <name type="scientific">Pelotalea chapellei</name>
    <dbReference type="NCBI Taxonomy" id="44671"/>
    <lineage>
        <taxon>Bacteria</taxon>
        <taxon>Pseudomonadati</taxon>
        <taxon>Thermodesulfobacteriota</taxon>
        <taxon>Desulfuromonadia</taxon>
        <taxon>Geobacterales</taxon>
        <taxon>Geobacteraceae</taxon>
        <taxon>Pelotalea</taxon>
    </lineage>
</organism>
<gene>
    <name evidence="3" type="ORF">KJB30_11635</name>
</gene>
<dbReference type="PROSITE" id="PS51257">
    <property type="entry name" value="PROKAR_LIPOPROTEIN"/>
    <property type="match status" value="1"/>
</dbReference>
<keyword evidence="4" id="KW-1185">Reference proteome</keyword>
<keyword evidence="2" id="KW-0732">Signal</keyword>
<evidence type="ECO:0008006" key="5">
    <source>
        <dbReference type="Google" id="ProtNLM"/>
    </source>
</evidence>
<dbReference type="Gene3D" id="1.20.1270.70">
    <property type="entry name" value="Designed single chain three-helix bundle"/>
    <property type="match status" value="1"/>
</dbReference>
<proteinExistence type="predicted"/>
<feature type="region of interest" description="Disordered" evidence="1">
    <location>
        <begin position="110"/>
        <end position="137"/>
    </location>
</feature>
<sequence length="137" mass="15023">MMRMKMPLMLVGLALVSGCATKGYVSTQTDPIVERLSTLEQKMSTLDARVPALDSRVTVLDSRVPAMESKLTTLDTRMTTMENKPAPRAELSPADQTAIREARDMAKAALDKANSAEAAAQDALKRSDKMFNLHQKK</sequence>
<dbReference type="Proteomes" id="UP000784128">
    <property type="component" value="Unassembled WGS sequence"/>
</dbReference>
<dbReference type="SUPFAM" id="SSF57997">
    <property type="entry name" value="Tropomyosin"/>
    <property type="match status" value="1"/>
</dbReference>
<evidence type="ECO:0000256" key="2">
    <source>
        <dbReference type="SAM" id="SignalP"/>
    </source>
</evidence>
<reference evidence="3 4" key="1">
    <citation type="submission" date="2021-05" db="EMBL/GenBank/DDBJ databases">
        <title>The draft genome of Geobacter chapellei DSM 13688.</title>
        <authorList>
            <person name="Xu Z."/>
            <person name="Masuda Y."/>
            <person name="Itoh H."/>
            <person name="Senoo K."/>
        </authorList>
    </citation>
    <scope>NUCLEOTIDE SEQUENCE [LARGE SCALE GENOMIC DNA]</scope>
    <source>
        <strain evidence="3 4">DSM 13688</strain>
    </source>
</reference>
<name>A0ABS5U9X2_9BACT</name>
<feature type="signal peptide" evidence="2">
    <location>
        <begin position="1"/>
        <end position="22"/>
    </location>
</feature>
<evidence type="ECO:0000256" key="1">
    <source>
        <dbReference type="SAM" id="MobiDB-lite"/>
    </source>
</evidence>
<feature type="chain" id="PRO_5046071888" description="Lipoprotein" evidence="2">
    <location>
        <begin position="23"/>
        <end position="137"/>
    </location>
</feature>
<dbReference type="EMBL" id="JAHDYS010000010">
    <property type="protein sequence ID" value="MBT1072441.1"/>
    <property type="molecule type" value="Genomic_DNA"/>
</dbReference>
<comment type="caution">
    <text evidence="3">The sequence shown here is derived from an EMBL/GenBank/DDBJ whole genome shotgun (WGS) entry which is preliminary data.</text>
</comment>